<dbReference type="NCBIfam" id="NF001422">
    <property type="entry name" value="PRK00296.1"/>
    <property type="match status" value="1"/>
</dbReference>
<dbReference type="GO" id="GO:0051301">
    <property type="term" value="P:cell division"/>
    <property type="evidence" value="ECO:0007669"/>
    <property type="project" value="UniProtKB-KW"/>
</dbReference>
<evidence type="ECO:0000256" key="3">
    <source>
        <dbReference type="HAMAP-Rule" id="MF_00262"/>
    </source>
</evidence>
<evidence type="ECO:0000256" key="1">
    <source>
        <dbReference type="ARBA" id="ARBA00008168"/>
    </source>
</evidence>
<dbReference type="EMBL" id="CP003944">
    <property type="protein sequence ID" value="AFZ49155.1"/>
    <property type="molecule type" value="Genomic_DNA"/>
</dbReference>
<keyword evidence="3" id="KW-0131">Cell cycle</keyword>
<dbReference type="Proteomes" id="UP000010482">
    <property type="component" value="Chromosome"/>
</dbReference>
<gene>
    <name evidence="3" type="primary">minE</name>
    <name evidence="4" type="ORF">Dacsa_0362</name>
</gene>
<evidence type="ECO:0000313" key="4">
    <source>
        <dbReference type="EMBL" id="AFZ49155.1"/>
    </source>
</evidence>
<dbReference type="InterPro" id="IPR036707">
    <property type="entry name" value="MinE_sf"/>
</dbReference>
<dbReference type="HAMAP" id="MF_00262">
    <property type="entry name" value="MinE"/>
    <property type="match status" value="1"/>
</dbReference>
<comment type="similarity">
    <text evidence="1 3">Belongs to the MinE family.</text>
</comment>
<dbReference type="eggNOG" id="COG0851">
    <property type="taxonomic scope" value="Bacteria"/>
</dbReference>
<dbReference type="SUPFAM" id="SSF55229">
    <property type="entry name" value="Cell division protein MinE topological specificity domain"/>
    <property type="match status" value="1"/>
</dbReference>
<dbReference type="NCBIfam" id="TIGR01215">
    <property type="entry name" value="minE"/>
    <property type="match status" value="1"/>
</dbReference>
<evidence type="ECO:0000256" key="2">
    <source>
        <dbReference type="ARBA" id="ARBA00025265"/>
    </source>
</evidence>
<keyword evidence="5" id="KW-1185">Reference proteome</keyword>
<dbReference type="GO" id="GO:0032955">
    <property type="term" value="P:regulation of division septum assembly"/>
    <property type="evidence" value="ECO:0007669"/>
    <property type="project" value="InterPro"/>
</dbReference>
<dbReference type="KEGG" id="dsl:Dacsa_0362"/>
<reference evidence="4" key="1">
    <citation type="submission" date="2012-04" db="EMBL/GenBank/DDBJ databases">
        <title>Finished genome of Dactylococcopsis salina PCC 8305.</title>
        <authorList>
            <consortium name="US DOE Joint Genome Institute"/>
            <person name="Gugger M."/>
            <person name="Coursin T."/>
            <person name="Rippka R."/>
            <person name="Tandeau De Marsac N."/>
            <person name="Huntemann M."/>
            <person name="Wei C.-L."/>
            <person name="Han J."/>
            <person name="Detter J.C."/>
            <person name="Han C."/>
            <person name="Tapia R."/>
            <person name="Daligault H."/>
            <person name="Chen A."/>
            <person name="Krypides N."/>
            <person name="Mavromatis K."/>
            <person name="Markowitz V."/>
            <person name="Szeto E."/>
            <person name="Ivanova N."/>
            <person name="Ovchinnikova G."/>
            <person name="Pagani I."/>
            <person name="Pati A."/>
            <person name="Goodwin L."/>
            <person name="Peters L."/>
            <person name="Pitluck S."/>
            <person name="Woyke T."/>
            <person name="Kerfeld C."/>
        </authorList>
    </citation>
    <scope>NUCLEOTIDE SEQUENCE [LARGE SCALE GENOMIC DNA]</scope>
    <source>
        <strain evidence="4">PCC 8305</strain>
    </source>
</reference>
<evidence type="ECO:0000313" key="5">
    <source>
        <dbReference type="Proteomes" id="UP000010482"/>
    </source>
</evidence>
<dbReference type="PATRIC" id="fig|13035.3.peg.414"/>
<dbReference type="Pfam" id="PF03776">
    <property type="entry name" value="MinE"/>
    <property type="match status" value="1"/>
</dbReference>
<proteinExistence type="inferred from homology"/>
<sequence length="97" mass="11306">MMGLLKRIFNRNTPASSRYQAKQRLKLIIAHDRSGLSKETLDKMVEEILQVVARYVEIDLDNIEFNLENEEGITILTANFPIRRVKNQIQKPNIKQP</sequence>
<name>K9YS09_DACS8</name>
<protein>
    <recommendedName>
        <fullName evidence="3">Cell division topological specificity factor</fullName>
    </recommendedName>
</protein>
<organism evidence="4 5">
    <name type="scientific">Dactylococcopsis salina (strain PCC 8305)</name>
    <name type="common">Myxobactron salinum</name>
    <dbReference type="NCBI Taxonomy" id="13035"/>
    <lineage>
        <taxon>Bacteria</taxon>
        <taxon>Bacillati</taxon>
        <taxon>Cyanobacteriota</taxon>
        <taxon>Cyanophyceae</taxon>
        <taxon>Nodosilineales</taxon>
        <taxon>Cymatolegaceae</taxon>
        <taxon>Dactylococcopsis</taxon>
    </lineage>
</organism>
<dbReference type="HOGENOM" id="CLU_137929_1_1_3"/>
<keyword evidence="3 4" id="KW-0132">Cell division</keyword>
<accession>K9YS09</accession>
<dbReference type="InterPro" id="IPR005527">
    <property type="entry name" value="MinE"/>
</dbReference>
<comment type="function">
    <text evidence="2 3">Prevents the cell division inhibition by proteins MinC and MinD at internal division sites while permitting inhibition at polar sites. This ensures cell division at the proper site by restricting the formation of a division septum at the midpoint of the long axis of the cell.</text>
</comment>
<dbReference type="STRING" id="13035.Dacsa_0362"/>
<dbReference type="Gene3D" id="3.30.1070.10">
    <property type="entry name" value="Cell division topological specificity factor MinE"/>
    <property type="match status" value="1"/>
</dbReference>
<dbReference type="AlphaFoldDB" id="K9YS09"/>
<dbReference type="RefSeq" id="WP_015228168.1">
    <property type="nucleotide sequence ID" value="NC_019780.1"/>
</dbReference>